<dbReference type="EMBL" id="JAEDAK010000002">
    <property type="protein sequence ID" value="MBH9576188.1"/>
    <property type="molecule type" value="Genomic_DNA"/>
</dbReference>
<feature type="signal peptide" evidence="2">
    <location>
        <begin position="1"/>
        <end position="19"/>
    </location>
</feature>
<reference evidence="3" key="1">
    <citation type="submission" date="2020-12" db="EMBL/GenBank/DDBJ databases">
        <title>The genome sequence of Inhella sp. 1Y17.</title>
        <authorList>
            <person name="Liu Y."/>
        </authorList>
    </citation>
    <scope>NUCLEOTIDE SEQUENCE</scope>
    <source>
        <strain evidence="3">1Y17</strain>
    </source>
</reference>
<accession>A0A931J007</accession>
<proteinExistence type="predicted"/>
<evidence type="ECO:0000313" key="3">
    <source>
        <dbReference type="EMBL" id="MBH9576188.1"/>
    </source>
</evidence>
<evidence type="ECO:0000256" key="1">
    <source>
        <dbReference type="SAM" id="MobiDB-lite"/>
    </source>
</evidence>
<keyword evidence="4" id="KW-1185">Reference proteome</keyword>
<organism evidence="3 4">
    <name type="scientific">Inhella proteolytica</name>
    <dbReference type="NCBI Taxonomy" id="2795029"/>
    <lineage>
        <taxon>Bacteria</taxon>
        <taxon>Pseudomonadati</taxon>
        <taxon>Pseudomonadota</taxon>
        <taxon>Betaproteobacteria</taxon>
        <taxon>Burkholderiales</taxon>
        <taxon>Sphaerotilaceae</taxon>
        <taxon>Inhella</taxon>
    </lineage>
</organism>
<feature type="region of interest" description="Disordered" evidence="1">
    <location>
        <begin position="75"/>
        <end position="98"/>
    </location>
</feature>
<comment type="caution">
    <text evidence="3">The sequence shown here is derived from an EMBL/GenBank/DDBJ whole genome shotgun (WGS) entry which is preliminary data.</text>
</comment>
<sequence>MRFALLTPLLAALAWPAHATPAGDPADPKTPVPALQHRSVLARPAALVADPAEPGRWRAAHEAVHRAGGWRAYAREPVPPAPAASAAKPNLHHHGAPQ</sequence>
<dbReference type="RefSeq" id="WP_198109792.1">
    <property type="nucleotide sequence ID" value="NZ_JAEDAK010000002.1"/>
</dbReference>
<keyword evidence="2" id="KW-0732">Signal</keyword>
<gene>
    <name evidence="3" type="ORF">I7X39_04630</name>
</gene>
<evidence type="ECO:0000313" key="4">
    <source>
        <dbReference type="Proteomes" id="UP000613266"/>
    </source>
</evidence>
<dbReference type="AlphaFoldDB" id="A0A931J007"/>
<feature type="chain" id="PRO_5037756232" evidence="2">
    <location>
        <begin position="20"/>
        <end position="98"/>
    </location>
</feature>
<dbReference type="Proteomes" id="UP000613266">
    <property type="component" value="Unassembled WGS sequence"/>
</dbReference>
<name>A0A931J007_9BURK</name>
<evidence type="ECO:0000256" key="2">
    <source>
        <dbReference type="SAM" id="SignalP"/>
    </source>
</evidence>
<protein>
    <submittedName>
        <fullName evidence="3">Uncharacterized protein</fullName>
    </submittedName>
</protein>